<feature type="region of interest" description="Disordered" evidence="2">
    <location>
        <begin position="954"/>
        <end position="998"/>
    </location>
</feature>
<dbReference type="Proteomes" id="UP000030699">
    <property type="component" value="Unassembled WGS sequence"/>
</dbReference>
<dbReference type="Gene3D" id="1.20.58.830">
    <property type="match status" value="2"/>
</dbReference>
<dbReference type="Pfam" id="PF03011">
    <property type="entry name" value="PFEMP"/>
    <property type="match status" value="1"/>
</dbReference>
<dbReference type="GO" id="GO:0016020">
    <property type="term" value="C:membrane"/>
    <property type="evidence" value="ECO:0007669"/>
    <property type="project" value="InterPro"/>
</dbReference>
<feature type="coiled-coil region" evidence="1">
    <location>
        <begin position="1300"/>
        <end position="1327"/>
    </location>
</feature>
<dbReference type="InterPro" id="IPR042202">
    <property type="entry name" value="Duffy-ag-bd_sf"/>
</dbReference>
<feature type="compositionally biased region" description="Basic and acidic residues" evidence="2">
    <location>
        <begin position="964"/>
        <end position="975"/>
    </location>
</feature>
<feature type="domain" description="Duffy-antigen binding" evidence="5">
    <location>
        <begin position="289"/>
        <end position="472"/>
    </location>
</feature>
<dbReference type="InterPro" id="IPR006373">
    <property type="entry name" value="VSA_Rifin"/>
</dbReference>
<dbReference type="GO" id="GO:0046789">
    <property type="term" value="F:host cell surface receptor binding"/>
    <property type="evidence" value="ECO:0007669"/>
    <property type="project" value="InterPro"/>
</dbReference>
<evidence type="ECO:0008006" key="10">
    <source>
        <dbReference type="Google" id="ProtNLM"/>
    </source>
</evidence>
<dbReference type="Gene3D" id="1.20.1310.20">
    <property type="entry name" value="Duffy-antigen binding domain"/>
    <property type="match status" value="2"/>
</dbReference>
<feature type="compositionally biased region" description="Pro residues" evidence="2">
    <location>
        <begin position="977"/>
        <end position="992"/>
    </location>
</feature>
<accession>A0A024WWE1</accession>
<feature type="region of interest" description="Disordered" evidence="2">
    <location>
        <begin position="77"/>
        <end position="98"/>
    </location>
</feature>
<reference evidence="8 9" key="2">
    <citation type="submission" date="2013-02" db="EMBL/GenBank/DDBJ databases">
        <title>The Genome Sequence of Plasmodium falciparum MaliPS096_E11.</title>
        <authorList>
            <consortium name="The Broad Institute Genome Sequencing Platform"/>
            <consortium name="The Broad Institute Genome Sequencing Center for Infectious Disease"/>
            <person name="Neafsey D."/>
            <person name="Cheeseman I."/>
            <person name="Volkman S."/>
            <person name="Adams J."/>
            <person name="Walker B."/>
            <person name="Young S.K."/>
            <person name="Zeng Q."/>
            <person name="Gargeya S."/>
            <person name="Fitzgerald M."/>
            <person name="Haas B."/>
            <person name="Abouelleil A."/>
            <person name="Alvarado L."/>
            <person name="Arachchi H.M."/>
            <person name="Berlin A.M."/>
            <person name="Chapman S.B."/>
            <person name="Dewar J."/>
            <person name="Goldberg J."/>
            <person name="Griggs A."/>
            <person name="Gujja S."/>
            <person name="Hansen M."/>
            <person name="Howarth C."/>
            <person name="Imamovic A."/>
            <person name="Larimer J."/>
            <person name="McCowan C."/>
            <person name="Murphy C."/>
            <person name="Neiman D."/>
            <person name="Pearson M."/>
            <person name="Priest M."/>
            <person name="Roberts A."/>
            <person name="Saif S."/>
            <person name="Shea T."/>
            <person name="Sisk P."/>
            <person name="Sykes S."/>
            <person name="Wortman J."/>
            <person name="Nusbaum C."/>
            <person name="Birren B."/>
        </authorList>
    </citation>
    <scope>NUCLEOTIDE SEQUENCE [LARGE SCALE GENOMIC DNA]</scope>
    <source>
        <strain evidence="8 9">MaliPS096_E11</strain>
    </source>
</reference>
<keyword evidence="1" id="KW-0175">Coiled coil</keyword>
<dbReference type="Gene3D" id="1.20.58.1930">
    <property type="match status" value="1"/>
</dbReference>
<dbReference type="Pfam" id="PF15445">
    <property type="entry name" value="ATS"/>
    <property type="match status" value="1"/>
</dbReference>
<keyword evidence="3" id="KW-0812">Transmembrane</keyword>
<dbReference type="FunFam" id="1.10.1900.40:FF:000005">
    <property type="entry name" value="Erythrocyte membrane protein 1, PfEMP1"/>
    <property type="match status" value="1"/>
</dbReference>
<feature type="transmembrane region" description="Helical" evidence="3">
    <location>
        <begin position="1487"/>
        <end position="1508"/>
    </location>
</feature>
<sequence>MNNGKESKCINGCSKNCECVEKWIDQKKEEWEKVRELYLKPYGMDHSDNVYEVKRFLKDLKPQTEVEKAIKTFGNLDDLDKSTECSDPDTSEREKGKEKDVVECLLNKLKKELKSCKTQHGDPQKPCEETLPPNTLTDEILDEDKDTPTNTKPQFCPQLPKPPQPPEEVPKVEPVRKKDKEEPPEKQIPINCIDKAAYELQKEATNKIGNVSNSLKSKGNENDISLTDCTKVDTITFFNDNIGTTTINEKEMYKVFPRNNDSCDNKSSNRFNSEKQWLCNNINHKKKNICLPPRRRYMCLRKIERMITKDVDDKDKFFQVVMKAAKEEGIRILKNYKEQNKTDFSEICDDMKYSFADLGDIIRGKDLWNTDKNYKNIQDKIRYVFDYMHKKLNSDDQKRYKDLVNHYDLRSDWWEANRKDIWKAMTCAAPRNAYIYKTTENSETKIRSTDMYYYCGYGKEPPYVDYIPQKLRWMTEWSEYFCKELNRKLEQMKTNCDSCKLNDSNCRDSNDGNNCRKCQQNCQEYTKLVNQGKKQFILQDNQYKEIYKKISNNSDGKAYVGTHVVEFFKKVKKNNCSDLNSADKYLYKGSNCKNLTFTENDNEHRTRTYAFTEKPIEYKNKCTCEITNNPLDKCPTPQNRIICNNLKLINSYRKNYTFNLKDWNSNLVPKNSSDNFGVLVPPRRKHLCLNNITALFLGKEIKNKENLRNVLLNSAFNEAYFLWSINNKDSTRGFEAIKYSFADYGDIIKGTDIMESSLSDKIGKIFTNTLDTNARSKWWNENKQQVWHAMLCGYRRANDRFVIDADTCKLPKEDEIPQFLRWLIEWAKQACKEYSIRKSAFKDFCHCSNSDELSELDLLKDNSCNYELTKYLEWNTMVKQYMDGFNIKFQKVKKASVDSSISENSVQEYLKNKIEGNQCDFNDIKNIHDKIGNPQNKKLQEIFKILCPNKKIEKDKSEEIDDETSSKPREEDTSHVEPPPLPPIPPLPPPADQPFDPTILQTTIPFGVALALGSIAFLFLKKKTQSPVDLLRVLDIHKGEYGMPTKLSTNRYIPYRSDRYKGKTYIYMEGDSDEDKYAFMSDTTDVTSSESEYEELDINDIYVPHAPKYKTLIEVVLEPSGNNTTASGNNTPSDTQNDIQNDGIPSSKFSDNEWNTLKDEFISQYIQSEQPKDVPNDYTSGDIPFNTQPNTLYFDKPEEKPFITSIHDRNLYTGEEYNYNVNMVNNDIPLSDKNDVYSGIDLINDSLSGEPINIYDELLKRKENELFGTNHVKHTSTHSVAKLTNSDPIHNQLELFHKWLDRHRDMCEKLENDHERLAKLKEEWENETHSGDINSGIPSVADKIEKTCLKYGGALGGGVMPGLGLIGGNSVYILANYETINAFIAKTIEELKGISGITKLFGAKISQFVTPAVFRKPMSLVTTILSEKEKLCLCAANKNELLCGGVNPNVPETLPQKIEVAVNEVLSSVNDTWATATTPTTFFTNPIILSAIAILVIVIIMVIIYLILRYRRKQKMKKKLQYIKLLKE</sequence>
<dbReference type="Gene3D" id="1.10.1900.40">
    <property type="entry name" value="Acidic terminal segments, variant surface antigen of PfEMP1"/>
    <property type="match status" value="2"/>
</dbReference>
<evidence type="ECO:0000259" key="7">
    <source>
        <dbReference type="Pfam" id="PF22672"/>
    </source>
</evidence>
<dbReference type="EMBL" id="KI925504">
    <property type="protein sequence ID" value="ETW51045.1"/>
    <property type="molecule type" value="Genomic_DNA"/>
</dbReference>
<protein>
    <recommendedName>
        <fullName evidence="10">Plasmodium falciparum erythrocyte membrane protein 1 acidic terminal segment domain-containing protein</fullName>
    </recommendedName>
</protein>
<evidence type="ECO:0000256" key="1">
    <source>
        <dbReference type="SAM" id="Coils"/>
    </source>
</evidence>
<feature type="domain" description="Plasmodium falciparum erythrocyte membrane protein 1 acidic terminal segment" evidence="6">
    <location>
        <begin position="1003"/>
        <end position="1339"/>
    </location>
</feature>
<dbReference type="Pfam" id="PF05424">
    <property type="entry name" value="Duffy_binding"/>
    <property type="match status" value="2"/>
</dbReference>
<feature type="compositionally biased region" description="Basic and acidic residues" evidence="2">
    <location>
        <begin position="115"/>
        <end position="128"/>
    </location>
</feature>
<feature type="domain" description="Duffy-antigen binding" evidence="5">
    <location>
        <begin position="677"/>
        <end position="821"/>
    </location>
</feature>
<dbReference type="InterPro" id="IPR054595">
    <property type="entry name" value="DBL_C"/>
</dbReference>
<reference evidence="8 9" key="1">
    <citation type="submission" date="2013-02" db="EMBL/GenBank/DDBJ databases">
        <title>The Genome Annotation of Plasmodium falciparum MaliPS096_E11.</title>
        <authorList>
            <consortium name="The Broad Institute Genome Sequencing Platform"/>
            <consortium name="The Broad Institute Genome Sequencing Center for Infectious Disease"/>
            <person name="Neafsey D."/>
            <person name="Hoffman S."/>
            <person name="Volkman S."/>
            <person name="Rosenthal P."/>
            <person name="Walker B."/>
            <person name="Young S.K."/>
            <person name="Zeng Q."/>
            <person name="Gargeya S."/>
            <person name="Fitzgerald M."/>
            <person name="Haas B."/>
            <person name="Abouelleil A."/>
            <person name="Allen A.W."/>
            <person name="Alvarado L."/>
            <person name="Arachchi H.M."/>
            <person name="Berlin A.M."/>
            <person name="Chapman S.B."/>
            <person name="Gainer-Dewar J."/>
            <person name="Goldberg J."/>
            <person name="Griggs A."/>
            <person name="Gujja S."/>
            <person name="Hansen M."/>
            <person name="Howarth C."/>
            <person name="Imamovic A."/>
            <person name="Ireland A."/>
            <person name="Larimer J."/>
            <person name="McCowan C."/>
            <person name="Murphy C."/>
            <person name="Pearson M."/>
            <person name="Poon T.W."/>
            <person name="Priest M."/>
            <person name="Roberts A."/>
            <person name="Saif S."/>
            <person name="Shea T."/>
            <person name="Sisk P."/>
            <person name="Sykes S."/>
            <person name="Wortman J."/>
            <person name="Nusbaum C."/>
            <person name="Birren B."/>
        </authorList>
    </citation>
    <scope>NUCLEOTIDE SEQUENCE [LARGE SCALE GENOMIC DNA]</scope>
    <source>
        <strain evidence="8 9">MaliPS096_E11</strain>
    </source>
</reference>
<evidence type="ECO:0000313" key="8">
    <source>
        <dbReference type="EMBL" id="ETW51045.1"/>
    </source>
</evidence>
<feature type="compositionally biased region" description="Basic and acidic residues" evidence="2">
    <location>
        <begin position="78"/>
        <end position="98"/>
    </location>
</feature>
<dbReference type="SUPFAM" id="SSF140924">
    <property type="entry name" value="Duffy binding domain-like"/>
    <property type="match status" value="3"/>
</dbReference>
<dbReference type="Pfam" id="PF02009">
    <property type="entry name" value="RIFIN"/>
    <property type="match status" value="1"/>
</dbReference>
<keyword evidence="3" id="KW-0472">Membrane</keyword>
<feature type="domain" description="Duffy-binding-like" evidence="4">
    <location>
        <begin position="2"/>
        <end position="122"/>
    </location>
</feature>
<evidence type="ECO:0000313" key="9">
    <source>
        <dbReference type="Proteomes" id="UP000030699"/>
    </source>
</evidence>
<evidence type="ECO:0000256" key="3">
    <source>
        <dbReference type="SAM" id="Phobius"/>
    </source>
</evidence>
<dbReference type="Pfam" id="PF22672">
    <property type="entry name" value="DBL_C"/>
    <property type="match status" value="1"/>
</dbReference>
<feature type="compositionally biased region" description="Basic and acidic residues" evidence="2">
    <location>
        <begin position="168"/>
        <end position="185"/>
    </location>
</feature>
<dbReference type="InterPro" id="IPR044932">
    <property type="entry name" value="PfEMP1_ATS_sf"/>
</dbReference>
<name>A0A024WWE1_PLAFA</name>
<dbReference type="InterPro" id="IPR004258">
    <property type="entry name" value="DBL"/>
</dbReference>
<dbReference type="FunFam" id="1.10.1900.40:FF:000001">
    <property type="entry name" value="Erythrocyte membrane protein 1"/>
    <property type="match status" value="1"/>
</dbReference>
<evidence type="ECO:0000259" key="5">
    <source>
        <dbReference type="Pfam" id="PF05424"/>
    </source>
</evidence>
<proteinExistence type="predicted"/>
<evidence type="ECO:0000259" key="6">
    <source>
        <dbReference type="Pfam" id="PF15445"/>
    </source>
</evidence>
<gene>
    <name evidence="8" type="ORF">PFMALIP_00910</name>
</gene>
<dbReference type="InterPro" id="IPR008602">
    <property type="entry name" value="Duffy-antigen-binding"/>
</dbReference>
<dbReference type="InterPro" id="IPR029211">
    <property type="entry name" value="PfEMP1_ATS"/>
</dbReference>
<organism evidence="8 9">
    <name type="scientific">Plasmodium falciparum MaliPS096_E11</name>
    <dbReference type="NCBI Taxonomy" id="1036727"/>
    <lineage>
        <taxon>Eukaryota</taxon>
        <taxon>Sar</taxon>
        <taxon>Alveolata</taxon>
        <taxon>Apicomplexa</taxon>
        <taxon>Aconoidasida</taxon>
        <taxon>Haemosporida</taxon>
        <taxon>Plasmodiidae</taxon>
        <taxon>Plasmodium</taxon>
        <taxon>Plasmodium (Laverania)</taxon>
    </lineage>
</organism>
<dbReference type="FunFam" id="1.20.1310.20:FF:000003">
    <property type="entry name" value="Erythrocyte membrane protein 1, PfEMP1"/>
    <property type="match status" value="1"/>
</dbReference>
<feature type="region of interest" description="Disordered" evidence="2">
    <location>
        <begin position="115"/>
        <end position="186"/>
    </location>
</feature>
<evidence type="ECO:0000259" key="4">
    <source>
        <dbReference type="Pfam" id="PF03011"/>
    </source>
</evidence>
<evidence type="ECO:0000256" key="2">
    <source>
        <dbReference type="SAM" id="MobiDB-lite"/>
    </source>
</evidence>
<feature type="domain" description="Duffy-binding-like" evidence="7">
    <location>
        <begin position="476"/>
        <end position="607"/>
    </location>
</feature>
<keyword evidence="3" id="KW-1133">Transmembrane helix</keyword>